<organism evidence="2">
    <name type="scientific">termite gut metagenome</name>
    <dbReference type="NCBI Taxonomy" id="433724"/>
    <lineage>
        <taxon>unclassified sequences</taxon>
        <taxon>metagenomes</taxon>
        <taxon>organismal metagenomes</taxon>
    </lineage>
</organism>
<feature type="domain" description="Double-GTPase 1" evidence="1">
    <location>
        <begin position="9"/>
        <end position="101"/>
    </location>
</feature>
<sequence>MENKSNNILIIGGQNSGKTHFGGQLYLRFRSDEYNYKISIPPQDLTVFQEVVDCLSNGCSASRSNVDLHRNLFLEIIDSKNDVTFISFPDYGGEQVKRIVDN</sequence>
<evidence type="ECO:0000259" key="1">
    <source>
        <dbReference type="Pfam" id="PF19975"/>
    </source>
</evidence>
<proteinExistence type="predicted"/>
<protein>
    <recommendedName>
        <fullName evidence="1">Double-GTPase 1 domain-containing protein</fullName>
    </recommendedName>
</protein>
<gene>
    <name evidence="2" type="ORF">EZS27_025440</name>
</gene>
<accession>A0A5J4QTY3</accession>
<comment type="caution">
    <text evidence="2">The sequence shown here is derived from an EMBL/GenBank/DDBJ whole genome shotgun (WGS) entry which is preliminary data.</text>
</comment>
<reference evidence="2" key="1">
    <citation type="submission" date="2019-03" db="EMBL/GenBank/DDBJ databases">
        <title>Single cell metagenomics reveals metabolic interactions within the superorganism composed of flagellate Streblomastix strix and complex community of Bacteroidetes bacteria on its surface.</title>
        <authorList>
            <person name="Treitli S.C."/>
            <person name="Kolisko M."/>
            <person name="Husnik F."/>
            <person name="Keeling P."/>
            <person name="Hampl V."/>
        </authorList>
    </citation>
    <scope>NUCLEOTIDE SEQUENCE</scope>
    <source>
        <strain evidence="2">STM</strain>
    </source>
</reference>
<dbReference type="AlphaFoldDB" id="A0A5J4QTY3"/>
<name>A0A5J4QTY3_9ZZZZ</name>
<dbReference type="Pfam" id="PF19975">
    <property type="entry name" value="DO-GTPase1"/>
    <property type="match status" value="1"/>
</dbReference>
<dbReference type="InterPro" id="IPR045530">
    <property type="entry name" value="DO-GTPase1"/>
</dbReference>
<evidence type="ECO:0000313" key="2">
    <source>
        <dbReference type="EMBL" id="KAA6325337.1"/>
    </source>
</evidence>
<dbReference type="EMBL" id="SNRY01002384">
    <property type="protein sequence ID" value="KAA6325337.1"/>
    <property type="molecule type" value="Genomic_DNA"/>
</dbReference>